<evidence type="ECO:0000256" key="1">
    <source>
        <dbReference type="ARBA" id="ARBA00003999"/>
    </source>
</evidence>
<comment type="similarity">
    <text evidence="2 3">Belongs to the NrdI family.</text>
</comment>
<dbReference type="EMBL" id="JAENBP010000002">
    <property type="protein sequence ID" value="MBJ8349478.1"/>
    <property type="molecule type" value="Genomic_DNA"/>
</dbReference>
<comment type="function">
    <text evidence="1 3">Probably involved in ribonucleotide reductase function.</text>
</comment>
<dbReference type="Pfam" id="PF07972">
    <property type="entry name" value="Flavodoxin_NdrI"/>
    <property type="match status" value="1"/>
</dbReference>
<dbReference type="GO" id="GO:0010181">
    <property type="term" value="F:FMN binding"/>
    <property type="evidence" value="ECO:0007669"/>
    <property type="project" value="InterPro"/>
</dbReference>
<evidence type="ECO:0000256" key="2">
    <source>
        <dbReference type="ARBA" id="ARBA00009942"/>
    </source>
</evidence>
<dbReference type="AlphaFoldDB" id="A0A934P9G8"/>
<dbReference type="RefSeq" id="WP_018369627.1">
    <property type="nucleotide sequence ID" value="NZ_JAENBP010000002.1"/>
</dbReference>
<comment type="caution">
    <text evidence="4">The sequence shown here is derived from an EMBL/GenBank/DDBJ whole genome shotgun (WGS) entry which is preliminary data.</text>
</comment>
<keyword evidence="5" id="KW-1185">Reference proteome</keyword>
<dbReference type="PANTHER" id="PTHR37297:SF1">
    <property type="entry name" value="PROTEIN NRDI"/>
    <property type="match status" value="1"/>
</dbReference>
<dbReference type="NCBIfam" id="TIGR00333">
    <property type="entry name" value="nrdI"/>
    <property type="match status" value="1"/>
</dbReference>
<dbReference type="Proteomes" id="UP000644875">
    <property type="component" value="Unassembled WGS sequence"/>
</dbReference>
<sequence length="129" mass="14314">MLVVYFSSKSNNTHRFVEKLNCKSLRIPVKKTDLSVSEDYILIVPTYAGGGNEVRGAVPKQVIHFLNSPQNRKHCQAVISSGNTNFGDTFAIAGPIISQKLQVPLLHQFELLGTQSDVLKVQNILDSYQ</sequence>
<organism evidence="4 5">
    <name type="scientific">Streptococcus zalophi</name>
    <dbReference type="NCBI Taxonomy" id="640031"/>
    <lineage>
        <taxon>Bacteria</taxon>
        <taxon>Bacillati</taxon>
        <taxon>Bacillota</taxon>
        <taxon>Bacilli</taxon>
        <taxon>Lactobacillales</taxon>
        <taxon>Streptococcaceae</taxon>
        <taxon>Streptococcus</taxon>
    </lineage>
</organism>
<proteinExistence type="inferred from homology"/>
<name>A0A934P9G8_9STRE</name>
<accession>A0A934P9G8</accession>
<evidence type="ECO:0000256" key="3">
    <source>
        <dbReference type="HAMAP-Rule" id="MF_00128"/>
    </source>
</evidence>
<dbReference type="Gene3D" id="3.40.50.360">
    <property type="match status" value="1"/>
</dbReference>
<dbReference type="InterPro" id="IPR004465">
    <property type="entry name" value="RNR_NrdI"/>
</dbReference>
<gene>
    <name evidence="3 4" type="primary">nrdI</name>
    <name evidence="4" type="ORF">JHK64_02365</name>
</gene>
<dbReference type="InterPro" id="IPR029039">
    <property type="entry name" value="Flavoprotein-like_sf"/>
</dbReference>
<dbReference type="PIRSF" id="PIRSF005087">
    <property type="entry name" value="NrdI"/>
    <property type="match status" value="1"/>
</dbReference>
<dbReference type="HAMAP" id="MF_00128">
    <property type="entry name" value="NrdI"/>
    <property type="match status" value="1"/>
</dbReference>
<reference evidence="4 5" key="1">
    <citation type="journal article" date="2021" name="Int. J. Syst. Evol. Microbiol.">
        <title>Streptococcus vicugnae sp. nov., isolated from faeces of alpacas (Vicugna pacos) and cattle (Bos taurus), Streptococcus zalophi sp. nov., and Streptococcus pacificus sp. nov., isolated from respiratory tract of California sea lions (Zalophus californianus).</title>
        <authorList>
            <person name="Volokhov D.V."/>
            <person name="Zagorodnyaya T.A."/>
            <person name="Shen Z."/>
            <person name="Blom J."/>
            <person name="Furtak V.A."/>
            <person name="Eisenberg T."/>
            <person name="Fan P."/>
            <person name="Jeong K.C."/>
            <person name="Gao Y."/>
            <person name="Zhang S."/>
            <person name="Amselle M."/>
        </authorList>
    </citation>
    <scope>NUCLEOTIDE SEQUENCE [LARGE SCALE GENOMIC DNA]</scope>
    <source>
        <strain evidence="5">CSL7508-lung</strain>
    </source>
</reference>
<evidence type="ECO:0000313" key="4">
    <source>
        <dbReference type="EMBL" id="MBJ8349478.1"/>
    </source>
</evidence>
<dbReference type="PANTHER" id="PTHR37297">
    <property type="entry name" value="PROTEIN NRDI"/>
    <property type="match status" value="1"/>
</dbReference>
<evidence type="ECO:0000313" key="5">
    <source>
        <dbReference type="Proteomes" id="UP000644875"/>
    </source>
</evidence>
<dbReference type="SUPFAM" id="SSF52218">
    <property type="entry name" value="Flavoproteins"/>
    <property type="match status" value="1"/>
</dbReference>
<dbReference type="InterPro" id="IPR020852">
    <property type="entry name" value="RNR_Ib_NrdI_bac"/>
</dbReference>
<protein>
    <recommendedName>
        <fullName evidence="3">Protein NrdI</fullName>
    </recommendedName>
</protein>